<dbReference type="InterPro" id="IPR006638">
    <property type="entry name" value="Elp3/MiaA/NifB-like_rSAM"/>
</dbReference>
<evidence type="ECO:0000256" key="4">
    <source>
        <dbReference type="SAM" id="MobiDB-lite"/>
    </source>
</evidence>
<dbReference type="Pfam" id="PF04055">
    <property type="entry name" value="Radical_SAM"/>
    <property type="match status" value="1"/>
</dbReference>
<keyword evidence="1" id="KW-0479">Metal-binding</keyword>
<keyword evidence="3" id="KW-0411">Iron-sulfur</keyword>
<name>A0ABS1CH21_9GAMM</name>
<dbReference type="PANTHER" id="PTHR43432:SF3">
    <property type="entry name" value="SLR0285 PROTEIN"/>
    <property type="match status" value="1"/>
</dbReference>
<proteinExistence type="predicted"/>
<accession>A0ABS1CH21</accession>
<dbReference type="SMART" id="SM00729">
    <property type="entry name" value="Elp3"/>
    <property type="match status" value="1"/>
</dbReference>
<dbReference type="CDD" id="cd01335">
    <property type="entry name" value="Radical_SAM"/>
    <property type="match status" value="1"/>
</dbReference>
<dbReference type="Proteomes" id="UP000748752">
    <property type="component" value="Unassembled WGS sequence"/>
</dbReference>
<comment type="caution">
    <text evidence="6">The sequence shown here is derived from an EMBL/GenBank/DDBJ whole genome shotgun (WGS) entry which is preliminary data.</text>
</comment>
<dbReference type="NCBIfam" id="NF033668">
    <property type="entry name" value="rSAM_PA0069"/>
    <property type="match status" value="1"/>
</dbReference>
<dbReference type="Gene3D" id="3.80.30.30">
    <property type="match status" value="1"/>
</dbReference>
<feature type="region of interest" description="Disordered" evidence="4">
    <location>
        <begin position="1"/>
        <end position="55"/>
    </location>
</feature>
<dbReference type="SFLD" id="SFLDG01084">
    <property type="entry name" value="Uncharacterised_Radical_SAM_Su"/>
    <property type="match status" value="1"/>
</dbReference>
<evidence type="ECO:0000313" key="6">
    <source>
        <dbReference type="EMBL" id="MBK1631003.1"/>
    </source>
</evidence>
<evidence type="ECO:0000259" key="5">
    <source>
        <dbReference type="PROSITE" id="PS51918"/>
    </source>
</evidence>
<feature type="domain" description="Radical SAM core" evidence="5">
    <location>
        <begin position="71"/>
        <end position="308"/>
    </location>
</feature>
<organism evidence="6 7">
    <name type="scientific">Thiohalocapsa halophila</name>
    <dbReference type="NCBI Taxonomy" id="69359"/>
    <lineage>
        <taxon>Bacteria</taxon>
        <taxon>Pseudomonadati</taxon>
        <taxon>Pseudomonadota</taxon>
        <taxon>Gammaproteobacteria</taxon>
        <taxon>Chromatiales</taxon>
        <taxon>Chromatiaceae</taxon>
        <taxon>Thiohalocapsa</taxon>
    </lineage>
</organism>
<dbReference type="InterPro" id="IPR040086">
    <property type="entry name" value="MJ0683-like"/>
</dbReference>
<sequence length="369" mass="40529">MSDQIPEQPAPRPPPASLRGRGTNMNPDSRYDAHSRHAVDDGWWQSEPDTDPRTELGIDASRSIISHNDSPDIPFDRSVNPYRGCEHGCVYCYARPTHAWLGLSPGLDFERRLFHKPDAAAQLRRALAKPDYRPATLVLGANTDPYQPIERRLGSTRAILEVLLEARHPVAITTKSALVLRDLPLLRELAAADLVAVQMSITTLDAELARRLEPRAASPQRRLRAVEDLANAGIPTGVLVSPLIPGLTDQDMEAIVAAAAAAGAVRAGALLVRLPLELKDLFSDWLRTHYPQRADKVLSLIRQCRDGPLNAAAFGERMTGTGPVAALLQQRFGLALRRHALARQDSGWQLSAKAFRAPAVDPRQLSLWD</sequence>
<dbReference type="InterPro" id="IPR007197">
    <property type="entry name" value="rSAM"/>
</dbReference>
<keyword evidence="7" id="KW-1185">Reference proteome</keyword>
<gene>
    <name evidence="6" type="ORF">CKO31_09670</name>
</gene>
<evidence type="ECO:0000256" key="1">
    <source>
        <dbReference type="ARBA" id="ARBA00022723"/>
    </source>
</evidence>
<dbReference type="EMBL" id="NRRV01000020">
    <property type="protein sequence ID" value="MBK1631003.1"/>
    <property type="molecule type" value="Genomic_DNA"/>
</dbReference>
<evidence type="ECO:0000256" key="3">
    <source>
        <dbReference type="ARBA" id="ARBA00023014"/>
    </source>
</evidence>
<dbReference type="PROSITE" id="PS51918">
    <property type="entry name" value="RADICAL_SAM"/>
    <property type="match status" value="1"/>
</dbReference>
<dbReference type="SUPFAM" id="SSF102114">
    <property type="entry name" value="Radical SAM enzymes"/>
    <property type="match status" value="1"/>
</dbReference>
<dbReference type="InterPro" id="IPR058240">
    <property type="entry name" value="rSAM_sf"/>
</dbReference>
<feature type="compositionally biased region" description="Basic and acidic residues" evidence="4">
    <location>
        <begin position="29"/>
        <end position="40"/>
    </location>
</feature>
<reference evidence="6 7" key="1">
    <citation type="journal article" date="2020" name="Microorganisms">
        <title>Osmotic Adaptation and Compatible Solute Biosynthesis of Phototrophic Bacteria as Revealed from Genome Analyses.</title>
        <authorList>
            <person name="Imhoff J.F."/>
            <person name="Rahn T."/>
            <person name="Kunzel S."/>
            <person name="Keller A."/>
            <person name="Neulinger S.C."/>
        </authorList>
    </citation>
    <scope>NUCLEOTIDE SEQUENCE [LARGE SCALE GENOMIC DNA]</scope>
    <source>
        <strain evidence="6 7">DSM 6210</strain>
    </source>
</reference>
<dbReference type="SFLD" id="SFLDS00029">
    <property type="entry name" value="Radical_SAM"/>
    <property type="match status" value="1"/>
</dbReference>
<keyword evidence="2" id="KW-0408">Iron</keyword>
<protein>
    <submittedName>
        <fullName evidence="6">Radical SAM protein</fullName>
    </submittedName>
</protein>
<evidence type="ECO:0000256" key="2">
    <source>
        <dbReference type="ARBA" id="ARBA00023004"/>
    </source>
</evidence>
<evidence type="ECO:0000313" key="7">
    <source>
        <dbReference type="Proteomes" id="UP000748752"/>
    </source>
</evidence>
<dbReference type="PANTHER" id="PTHR43432">
    <property type="entry name" value="SLR0285 PROTEIN"/>
    <property type="match status" value="1"/>
</dbReference>